<organism evidence="1 2">
    <name type="scientific">Arabidopsis suecica</name>
    <name type="common">Swedish thale-cress</name>
    <name type="synonym">Cardaminopsis suecica</name>
    <dbReference type="NCBI Taxonomy" id="45249"/>
    <lineage>
        <taxon>Eukaryota</taxon>
        <taxon>Viridiplantae</taxon>
        <taxon>Streptophyta</taxon>
        <taxon>Embryophyta</taxon>
        <taxon>Tracheophyta</taxon>
        <taxon>Spermatophyta</taxon>
        <taxon>Magnoliopsida</taxon>
        <taxon>eudicotyledons</taxon>
        <taxon>Gunneridae</taxon>
        <taxon>Pentapetalae</taxon>
        <taxon>rosids</taxon>
        <taxon>malvids</taxon>
        <taxon>Brassicales</taxon>
        <taxon>Brassicaceae</taxon>
        <taxon>Camelineae</taxon>
        <taxon>Arabidopsis</taxon>
    </lineage>
</organism>
<accession>A0A8T1YRK5</accession>
<keyword evidence="2" id="KW-1185">Reference proteome</keyword>
<gene>
    <name evidence="1" type="ORF">ISN44_As12g040350</name>
</gene>
<dbReference type="AlphaFoldDB" id="A0A8T1YRK5"/>
<sequence length="197" mass="22426">MIFVSFHGRWQLGYIVNAQQELDRLVEAHGGGDFWGHTFSSLAVALPLSNLVVVGESFWQLMLSSKPVFRRCLLEPLFPAKGWYNWIIYQTAGEIQEAVDHYKMDELARFPLPDYHGFQQPGWVKTFLCQASVTSRGNNRNDDLNVFVQQSYAKGKSSAARNAYYSSFTQSITWQMKSSQNVDRVGEAVSKEVQMSL</sequence>
<name>A0A8T1YRK5_ARASU</name>
<evidence type="ECO:0000313" key="2">
    <source>
        <dbReference type="Proteomes" id="UP000694251"/>
    </source>
</evidence>
<proteinExistence type="predicted"/>
<reference evidence="1 2" key="1">
    <citation type="submission" date="2020-12" db="EMBL/GenBank/DDBJ databases">
        <title>Concerted genomic and epigenomic changes stabilize Arabidopsis allopolyploids.</title>
        <authorList>
            <person name="Chen Z."/>
        </authorList>
    </citation>
    <scope>NUCLEOTIDE SEQUENCE [LARGE SCALE GENOMIC DNA]</scope>
    <source>
        <strain evidence="1">As9502</strain>
        <tissue evidence="1">Leaf</tissue>
    </source>
</reference>
<protein>
    <submittedName>
        <fullName evidence="1">Uncharacterized protein</fullName>
    </submittedName>
</protein>
<dbReference type="EMBL" id="JAEFBJ010000012">
    <property type="protein sequence ID" value="KAG7548887.1"/>
    <property type="molecule type" value="Genomic_DNA"/>
</dbReference>
<evidence type="ECO:0000313" key="1">
    <source>
        <dbReference type="EMBL" id="KAG7548887.1"/>
    </source>
</evidence>
<dbReference type="Proteomes" id="UP000694251">
    <property type="component" value="Chromosome 12"/>
</dbReference>
<comment type="caution">
    <text evidence="1">The sequence shown here is derived from an EMBL/GenBank/DDBJ whole genome shotgun (WGS) entry which is preliminary data.</text>
</comment>